<dbReference type="NCBIfam" id="NF038065">
    <property type="entry name" value="Pr6Pr"/>
    <property type="match status" value="1"/>
</dbReference>
<feature type="transmembrane region" description="Helical" evidence="1">
    <location>
        <begin position="179"/>
        <end position="199"/>
    </location>
</feature>
<accession>A0ABU9T6K4</accession>
<keyword evidence="1" id="KW-0472">Membrane</keyword>
<organism evidence="2 3">
    <name type="scientific">Ahrensia kielensis</name>
    <dbReference type="NCBI Taxonomy" id="76980"/>
    <lineage>
        <taxon>Bacteria</taxon>
        <taxon>Pseudomonadati</taxon>
        <taxon>Pseudomonadota</taxon>
        <taxon>Alphaproteobacteria</taxon>
        <taxon>Hyphomicrobiales</taxon>
        <taxon>Ahrensiaceae</taxon>
        <taxon>Ahrensia</taxon>
    </lineage>
</organism>
<feature type="transmembrane region" description="Helical" evidence="1">
    <location>
        <begin position="43"/>
        <end position="68"/>
    </location>
</feature>
<gene>
    <name evidence="2" type="ORF">WNY59_09110</name>
</gene>
<protein>
    <submittedName>
        <fullName evidence="2">Pr6Pr family membrane protein</fullName>
    </submittedName>
</protein>
<feature type="transmembrane region" description="Helical" evidence="1">
    <location>
        <begin position="140"/>
        <end position="159"/>
    </location>
</feature>
<evidence type="ECO:0000256" key="1">
    <source>
        <dbReference type="SAM" id="Phobius"/>
    </source>
</evidence>
<name>A0ABU9T6K4_9HYPH</name>
<dbReference type="InterPro" id="IPR049713">
    <property type="entry name" value="Pr6Pr-like"/>
</dbReference>
<evidence type="ECO:0000313" key="2">
    <source>
        <dbReference type="EMBL" id="MEM5501748.1"/>
    </source>
</evidence>
<evidence type="ECO:0000313" key="3">
    <source>
        <dbReference type="Proteomes" id="UP001477870"/>
    </source>
</evidence>
<dbReference type="RefSeq" id="WP_342848186.1">
    <property type="nucleotide sequence ID" value="NZ_JBBMQO010000004.1"/>
</dbReference>
<comment type="caution">
    <text evidence="2">The sequence shown here is derived from an EMBL/GenBank/DDBJ whole genome shotgun (WGS) entry which is preliminary data.</text>
</comment>
<dbReference type="EMBL" id="JBBMQO010000004">
    <property type="protein sequence ID" value="MEM5501748.1"/>
    <property type="molecule type" value="Genomic_DNA"/>
</dbReference>
<proteinExistence type="predicted"/>
<feature type="transmembrane region" description="Helical" evidence="1">
    <location>
        <begin position="12"/>
        <end position="31"/>
    </location>
</feature>
<sequence length="213" mass="23963">MRMPLEKSVPAMTAIVVWFCLSVQLVLIINQMTGEGATVLEAIWRYFGFFTILTNIAVALVATAMVFSKPSFLNNARARMITAASIALVGFVYSVALRSVWSPTGWQLVVDRGLHDVSPIMFLLAWYLSHHGKLVWRDALLAVAAPMAYLLYAVTRGALDGWYAYWFLDLTQLSTFEFIRNTLLIAFTFCLFALALIALDKWLARRQSVDQRG</sequence>
<keyword evidence="3" id="KW-1185">Reference proteome</keyword>
<keyword evidence="1" id="KW-1133">Transmembrane helix</keyword>
<dbReference type="Proteomes" id="UP001477870">
    <property type="component" value="Unassembled WGS sequence"/>
</dbReference>
<feature type="transmembrane region" description="Helical" evidence="1">
    <location>
        <begin position="80"/>
        <end position="101"/>
    </location>
</feature>
<reference evidence="2 3" key="1">
    <citation type="submission" date="2024-03" db="EMBL/GenBank/DDBJ databases">
        <title>Community enrichment and isolation of bacterial strains for fucoidan degradation.</title>
        <authorList>
            <person name="Sichert A."/>
        </authorList>
    </citation>
    <scope>NUCLEOTIDE SEQUENCE [LARGE SCALE GENOMIC DNA]</scope>
    <source>
        <strain evidence="2 3">AS62</strain>
    </source>
</reference>
<keyword evidence="1" id="KW-0812">Transmembrane</keyword>